<evidence type="ECO:0000313" key="11">
    <source>
        <dbReference type="Proteomes" id="UP000680750"/>
    </source>
</evidence>
<dbReference type="RefSeq" id="WP_035298590.1">
    <property type="nucleotide sequence ID" value="NZ_AP023354.1"/>
</dbReference>
<dbReference type="Pfam" id="PF13515">
    <property type="entry name" value="FUSC_2"/>
    <property type="match status" value="1"/>
</dbReference>
<evidence type="ECO:0000256" key="8">
    <source>
        <dbReference type="SAM" id="Phobius"/>
    </source>
</evidence>
<evidence type="ECO:0000256" key="6">
    <source>
        <dbReference type="ARBA" id="ARBA00043993"/>
    </source>
</evidence>
<feature type="transmembrane region" description="Helical" evidence="8">
    <location>
        <begin position="154"/>
        <end position="173"/>
    </location>
</feature>
<dbReference type="GO" id="GO:0005886">
    <property type="term" value="C:plasma membrane"/>
    <property type="evidence" value="ECO:0007669"/>
    <property type="project" value="UniProtKB-SubCell"/>
</dbReference>
<feature type="transmembrane region" description="Helical" evidence="8">
    <location>
        <begin position="404"/>
        <end position="434"/>
    </location>
</feature>
<accession>A0A810KW28</accession>
<name>A0A810KW28_9ACTN</name>
<dbReference type="PANTHER" id="PTHR30509">
    <property type="entry name" value="P-HYDROXYBENZOIC ACID EFFLUX PUMP SUBUNIT-RELATED"/>
    <property type="match status" value="1"/>
</dbReference>
<dbReference type="KEGG" id="aser:Asera_06340"/>
<dbReference type="EMBL" id="AP023354">
    <property type="protein sequence ID" value="BCJ26526.1"/>
    <property type="molecule type" value="Genomic_DNA"/>
</dbReference>
<feature type="compositionally biased region" description="Low complexity" evidence="7">
    <location>
        <begin position="630"/>
        <end position="641"/>
    </location>
</feature>
<feature type="transmembrane region" description="Helical" evidence="8">
    <location>
        <begin position="470"/>
        <end position="488"/>
    </location>
</feature>
<keyword evidence="5 8" id="KW-0472">Membrane</keyword>
<gene>
    <name evidence="10" type="ORF">Asera_06340</name>
</gene>
<feature type="transmembrane region" description="Helical" evidence="8">
    <location>
        <begin position="372"/>
        <end position="392"/>
    </location>
</feature>
<feature type="domain" description="Integral membrane bound transporter" evidence="9">
    <location>
        <begin position="364"/>
        <end position="483"/>
    </location>
</feature>
<dbReference type="PANTHER" id="PTHR30509:SF9">
    <property type="entry name" value="MULTIDRUG RESISTANCE PROTEIN MDTO"/>
    <property type="match status" value="1"/>
</dbReference>
<comment type="similarity">
    <text evidence="6">Belongs to the YccS/YhfK family.</text>
</comment>
<evidence type="ECO:0000256" key="3">
    <source>
        <dbReference type="ARBA" id="ARBA00022692"/>
    </source>
</evidence>
<evidence type="ECO:0000256" key="2">
    <source>
        <dbReference type="ARBA" id="ARBA00022475"/>
    </source>
</evidence>
<keyword evidence="4 8" id="KW-1133">Transmembrane helix</keyword>
<keyword evidence="2" id="KW-1003">Cell membrane</keyword>
<evidence type="ECO:0000256" key="1">
    <source>
        <dbReference type="ARBA" id="ARBA00004651"/>
    </source>
</evidence>
<feature type="transmembrane region" description="Helical" evidence="8">
    <location>
        <begin position="78"/>
        <end position="96"/>
    </location>
</feature>
<evidence type="ECO:0000313" key="10">
    <source>
        <dbReference type="EMBL" id="BCJ26526.1"/>
    </source>
</evidence>
<evidence type="ECO:0000256" key="4">
    <source>
        <dbReference type="ARBA" id="ARBA00022989"/>
    </source>
</evidence>
<keyword evidence="11" id="KW-1185">Reference proteome</keyword>
<reference evidence="10" key="1">
    <citation type="submission" date="2020-08" db="EMBL/GenBank/DDBJ databases">
        <title>Whole genome shotgun sequence of Actinocatenispora sera NBRC 101916.</title>
        <authorList>
            <person name="Komaki H."/>
            <person name="Tamura T."/>
        </authorList>
    </citation>
    <scope>NUCLEOTIDE SEQUENCE</scope>
    <source>
        <strain evidence="10">NBRC 101916</strain>
    </source>
</reference>
<dbReference type="Proteomes" id="UP000680750">
    <property type="component" value="Chromosome"/>
</dbReference>
<sequence>MAVRARRFELSAPDWIVELVRLKPAAISWLDVLRMAVSIPTPLAVFLALGAPSLGTFAGMGAMATALADRGGPLRFRLARQVGVGFAGAVGLYVGHLAVGTGWVAVLVVAAASLVSALLSVINAAASTAGLQLLVYVAIASGLPQPFAPWVIPALYLVGALWALLLSVLVSLVGGVRTPEREAVAAVYRSIADLLADTGTDRAVAARQAVTDAMNAGYDALLSVRSRSAGRNPTFRELAALLNAATPVTEAAVTIAHLGKPVPAEIPAGMRAVAEAISNDRPPPPMPESLRHPDTYRLRALRTGMNDVRELLKPEHEAVSTAPLLPPPMRERLIRWSDTILTGPATWLYAMRLVLCMSLAEALRGVLQLERSYWILLTVAIVLKPDFGSVFARGVQRAVGTLGGVLIGAALLAIAPNGAWLLPFIAVAAGVLPIVMGRNYGMFAIFLTPLASLLIDFSTHQGPSIVVTRLIDTATGCAVALVFGYLLWPETWRVHLGPQVADAVDELADYLRVAFGTDVGAARRQRRRTYRTMSDVRTAFQRKLAEPPPVSTNAAAWWPMIVELEYAVDATTAAAIKSRDAVRTGSGRPPSPDAVNLLVADVRDLAGALRERRSPDEIPSPADEALQPIASRVRTARRVAAGPEPADRSLGHV</sequence>
<feature type="transmembrane region" description="Helical" evidence="8">
    <location>
        <begin position="440"/>
        <end position="458"/>
    </location>
</feature>
<proteinExistence type="inferred from homology"/>
<dbReference type="InterPro" id="IPR049453">
    <property type="entry name" value="Memb_transporter_dom"/>
</dbReference>
<protein>
    <submittedName>
        <fullName evidence="10">Membrane protein</fullName>
    </submittedName>
</protein>
<dbReference type="AlphaFoldDB" id="A0A810KW28"/>
<feature type="region of interest" description="Disordered" evidence="7">
    <location>
        <begin position="611"/>
        <end position="653"/>
    </location>
</feature>
<evidence type="ECO:0000256" key="7">
    <source>
        <dbReference type="SAM" id="MobiDB-lite"/>
    </source>
</evidence>
<evidence type="ECO:0000259" key="9">
    <source>
        <dbReference type="Pfam" id="PF13515"/>
    </source>
</evidence>
<dbReference type="OrthoDB" id="3816110at2"/>
<keyword evidence="3 8" id="KW-0812">Transmembrane</keyword>
<feature type="transmembrane region" description="Helical" evidence="8">
    <location>
        <begin position="43"/>
        <end position="66"/>
    </location>
</feature>
<evidence type="ECO:0000256" key="5">
    <source>
        <dbReference type="ARBA" id="ARBA00023136"/>
    </source>
</evidence>
<comment type="subcellular location">
    <subcellularLocation>
        <location evidence="1">Cell membrane</location>
        <topology evidence="1">Multi-pass membrane protein</topology>
    </subcellularLocation>
</comment>
<organism evidence="10 11">
    <name type="scientific">Actinocatenispora sera</name>
    <dbReference type="NCBI Taxonomy" id="390989"/>
    <lineage>
        <taxon>Bacteria</taxon>
        <taxon>Bacillati</taxon>
        <taxon>Actinomycetota</taxon>
        <taxon>Actinomycetes</taxon>
        <taxon>Micromonosporales</taxon>
        <taxon>Micromonosporaceae</taxon>
        <taxon>Actinocatenispora</taxon>
    </lineage>
</organism>